<keyword evidence="4" id="KW-1185">Reference proteome</keyword>
<sequence>MTNSWNKTKIHIDKTKIEWVWDIIGFSFYLGSLGFLIYHWNGLPDKVPAHFNALGEVDRWGSKVELIILPIIGAFLAIMMQLFERFPETHNYPQRINKDNAKEFYLVSRKLINQLKNICLIIFAFISFETVSIALGIGNGFGIWFLPITLAGTLIPIVLGFIKQRKIR</sequence>
<gene>
    <name evidence="3" type="ORF">J2S19_004678</name>
</gene>
<evidence type="ECO:0000313" key="3">
    <source>
        <dbReference type="EMBL" id="MDQ0233333.1"/>
    </source>
</evidence>
<feature type="transmembrane region" description="Helical" evidence="1">
    <location>
        <begin position="20"/>
        <end position="40"/>
    </location>
</feature>
<proteinExistence type="predicted"/>
<keyword evidence="1" id="KW-1133">Transmembrane helix</keyword>
<dbReference type="EMBL" id="JAUSUD010000036">
    <property type="protein sequence ID" value="MDQ0233333.1"/>
    <property type="molecule type" value="Genomic_DNA"/>
</dbReference>
<keyword evidence="1" id="KW-0472">Membrane</keyword>
<dbReference type="Pfam" id="PF07853">
    <property type="entry name" value="DUF1648"/>
    <property type="match status" value="1"/>
</dbReference>
<dbReference type="Proteomes" id="UP001234495">
    <property type="component" value="Unassembled WGS sequence"/>
</dbReference>
<feature type="transmembrane region" description="Helical" evidence="1">
    <location>
        <begin position="118"/>
        <end position="137"/>
    </location>
</feature>
<reference evidence="3 4" key="1">
    <citation type="submission" date="2023-07" db="EMBL/GenBank/DDBJ databases">
        <title>Genomic Encyclopedia of Type Strains, Phase IV (KMG-IV): sequencing the most valuable type-strain genomes for metagenomic binning, comparative biology and taxonomic classification.</title>
        <authorList>
            <person name="Goeker M."/>
        </authorList>
    </citation>
    <scope>NUCLEOTIDE SEQUENCE [LARGE SCALE GENOMIC DNA]</scope>
    <source>
        <strain evidence="3 4">DSM 29005</strain>
    </source>
</reference>
<comment type="caution">
    <text evidence="3">The sequence shown here is derived from an EMBL/GenBank/DDBJ whole genome shotgun (WGS) entry which is preliminary data.</text>
</comment>
<protein>
    <submittedName>
        <fullName evidence="3">Membrane protein</fullName>
    </submittedName>
</protein>
<dbReference type="InterPro" id="IPR012867">
    <property type="entry name" value="DUF1648"/>
</dbReference>
<feature type="domain" description="DUF1648" evidence="2">
    <location>
        <begin position="30"/>
        <end position="73"/>
    </location>
</feature>
<name>A0ABT9ZM35_9BACI</name>
<evidence type="ECO:0000259" key="2">
    <source>
        <dbReference type="Pfam" id="PF07853"/>
    </source>
</evidence>
<accession>A0ABT9ZM35</accession>
<dbReference type="RefSeq" id="WP_307346510.1">
    <property type="nucleotide sequence ID" value="NZ_JAUSUD010000036.1"/>
</dbReference>
<feature type="transmembrane region" description="Helical" evidence="1">
    <location>
        <begin position="143"/>
        <end position="162"/>
    </location>
</feature>
<evidence type="ECO:0000313" key="4">
    <source>
        <dbReference type="Proteomes" id="UP001234495"/>
    </source>
</evidence>
<keyword evidence="1" id="KW-0812">Transmembrane</keyword>
<evidence type="ECO:0000256" key="1">
    <source>
        <dbReference type="SAM" id="Phobius"/>
    </source>
</evidence>
<feature type="transmembrane region" description="Helical" evidence="1">
    <location>
        <begin position="60"/>
        <end position="83"/>
    </location>
</feature>
<organism evidence="3 4">
    <name type="scientific">Metabacillus malikii</name>
    <dbReference type="NCBI Taxonomy" id="1504265"/>
    <lineage>
        <taxon>Bacteria</taxon>
        <taxon>Bacillati</taxon>
        <taxon>Bacillota</taxon>
        <taxon>Bacilli</taxon>
        <taxon>Bacillales</taxon>
        <taxon>Bacillaceae</taxon>
        <taxon>Metabacillus</taxon>
    </lineage>
</organism>